<dbReference type="Gene3D" id="3.40.710.10">
    <property type="entry name" value="DD-peptidase/beta-lactamase superfamily"/>
    <property type="match status" value="1"/>
</dbReference>
<feature type="transmembrane region" description="Helical" evidence="14">
    <location>
        <begin position="21"/>
        <end position="42"/>
    </location>
</feature>
<comment type="subcellular location">
    <subcellularLocation>
        <location evidence="2">Cell membrane</location>
    </subcellularLocation>
    <subcellularLocation>
        <location evidence="1">Membrane</location>
        <topology evidence="1">Single-pass membrane protein</topology>
    </subcellularLocation>
</comment>
<dbReference type="HOGENOM" id="CLU_009289_1_1_9"/>
<dbReference type="Pfam" id="PF03717">
    <property type="entry name" value="PBP_dimer"/>
    <property type="match status" value="1"/>
</dbReference>
<evidence type="ECO:0000259" key="15">
    <source>
        <dbReference type="Pfam" id="PF00905"/>
    </source>
</evidence>
<dbReference type="eggNOG" id="COG0768">
    <property type="taxonomic scope" value="Bacteria"/>
</dbReference>
<dbReference type="Pfam" id="PF00905">
    <property type="entry name" value="Transpeptidase"/>
    <property type="match status" value="1"/>
</dbReference>
<dbReference type="GO" id="GO:0005886">
    <property type="term" value="C:plasma membrane"/>
    <property type="evidence" value="ECO:0007669"/>
    <property type="project" value="UniProtKB-SubCell"/>
</dbReference>
<dbReference type="Proteomes" id="UP000003503">
    <property type="component" value="Unassembled WGS sequence"/>
</dbReference>
<dbReference type="InterPro" id="IPR005311">
    <property type="entry name" value="PBP_dimer"/>
</dbReference>
<dbReference type="STRING" id="888062.HMPREF9083_0180"/>
<dbReference type="InterPro" id="IPR050515">
    <property type="entry name" value="Beta-lactam/transpept"/>
</dbReference>
<keyword evidence="6" id="KW-0645">Protease</keyword>
<keyword evidence="11 14" id="KW-1133">Transmembrane helix</keyword>
<evidence type="ECO:0000256" key="9">
    <source>
        <dbReference type="ARBA" id="ARBA00022960"/>
    </source>
</evidence>
<dbReference type="InterPro" id="IPR001460">
    <property type="entry name" value="PCN-bd_Tpept"/>
</dbReference>
<evidence type="ECO:0000256" key="6">
    <source>
        <dbReference type="ARBA" id="ARBA00022670"/>
    </source>
</evidence>
<dbReference type="SUPFAM" id="SSF56519">
    <property type="entry name" value="Penicillin binding protein dimerisation domain"/>
    <property type="match status" value="1"/>
</dbReference>
<keyword evidence="12 14" id="KW-0472">Membrane</keyword>
<protein>
    <submittedName>
        <fullName evidence="17">Penicillin-binding protein</fullName>
    </submittedName>
</protein>
<feature type="domain" description="Penicillin-binding protein dimerisation" evidence="16">
    <location>
        <begin position="65"/>
        <end position="233"/>
    </location>
</feature>
<dbReference type="PANTHER" id="PTHR30627">
    <property type="entry name" value="PEPTIDOGLYCAN D,D-TRANSPEPTIDASE"/>
    <property type="match status" value="1"/>
</dbReference>
<keyword evidence="9" id="KW-0133">Cell shape</keyword>
<evidence type="ECO:0000256" key="13">
    <source>
        <dbReference type="ARBA" id="ARBA00023316"/>
    </source>
</evidence>
<dbReference type="GO" id="GO:0071555">
    <property type="term" value="P:cell wall organization"/>
    <property type="evidence" value="ECO:0007669"/>
    <property type="project" value="UniProtKB-KW"/>
</dbReference>
<evidence type="ECO:0000256" key="8">
    <source>
        <dbReference type="ARBA" id="ARBA00022801"/>
    </source>
</evidence>
<organism evidence="17 18">
    <name type="scientific">Dialister micraerophilus DSM 19965</name>
    <dbReference type="NCBI Taxonomy" id="888062"/>
    <lineage>
        <taxon>Bacteria</taxon>
        <taxon>Bacillati</taxon>
        <taxon>Bacillota</taxon>
        <taxon>Negativicutes</taxon>
        <taxon>Veillonellales</taxon>
        <taxon>Veillonellaceae</taxon>
        <taxon>Dialister</taxon>
    </lineage>
</organism>
<dbReference type="GO" id="GO:0008360">
    <property type="term" value="P:regulation of cell shape"/>
    <property type="evidence" value="ECO:0007669"/>
    <property type="project" value="UniProtKB-KW"/>
</dbReference>
<evidence type="ECO:0000256" key="1">
    <source>
        <dbReference type="ARBA" id="ARBA00004167"/>
    </source>
</evidence>
<evidence type="ECO:0000256" key="5">
    <source>
        <dbReference type="ARBA" id="ARBA00022519"/>
    </source>
</evidence>
<evidence type="ECO:0000259" key="16">
    <source>
        <dbReference type="Pfam" id="PF03717"/>
    </source>
</evidence>
<keyword evidence="8" id="KW-0378">Hydrolase</keyword>
<keyword evidence="13" id="KW-0961">Cell wall biogenesis/degradation</keyword>
<name>F2BVG3_9FIRM</name>
<keyword evidence="7 14" id="KW-0812">Transmembrane</keyword>
<evidence type="ECO:0000256" key="7">
    <source>
        <dbReference type="ARBA" id="ARBA00022692"/>
    </source>
</evidence>
<evidence type="ECO:0000313" key="17">
    <source>
        <dbReference type="EMBL" id="EGF16704.1"/>
    </source>
</evidence>
<dbReference type="GO" id="GO:0009252">
    <property type="term" value="P:peptidoglycan biosynthetic process"/>
    <property type="evidence" value="ECO:0007669"/>
    <property type="project" value="UniProtKB-KW"/>
</dbReference>
<evidence type="ECO:0000256" key="12">
    <source>
        <dbReference type="ARBA" id="ARBA00023136"/>
    </source>
</evidence>
<accession>F2BVG3</accession>
<keyword evidence="18" id="KW-1185">Reference proteome</keyword>
<keyword evidence="5" id="KW-0997">Cell inner membrane</keyword>
<proteinExistence type="inferred from homology"/>
<dbReference type="AlphaFoldDB" id="F2BVG3"/>
<dbReference type="InterPro" id="IPR017790">
    <property type="entry name" value="Penicillin-binding_protein_2"/>
</dbReference>
<comment type="similarity">
    <text evidence="3">Belongs to the transpeptidase family.</text>
</comment>
<dbReference type="GO" id="GO:0006508">
    <property type="term" value="P:proteolysis"/>
    <property type="evidence" value="ECO:0007669"/>
    <property type="project" value="UniProtKB-KW"/>
</dbReference>
<evidence type="ECO:0000256" key="4">
    <source>
        <dbReference type="ARBA" id="ARBA00022475"/>
    </source>
</evidence>
<evidence type="ECO:0000256" key="11">
    <source>
        <dbReference type="ARBA" id="ARBA00022989"/>
    </source>
</evidence>
<dbReference type="InterPro" id="IPR036138">
    <property type="entry name" value="PBP_dimer_sf"/>
</dbReference>
<dbReference type="EMBL" id="AFBB01000002">
    <property type="protein sequence ID" value="EGF16704.1"/>
    <property type="molecule type" value="Genomic_DNA"/>
</dbReference>
<keyword evidence="10" id="KW-0573">Peptidoglycan synthesis</keyword>
<dbReference type="GO" id="GO:0009002">
    <property type="term" value="F:serine-type D-Ala-D-Ala carboxypeptidase activity"/>
    <property type="evidence" value="ECO:0007669"/>
    <property type="project" value="InterPro"/>
</dbReference>
<sequence length="621" mass="68564">MNRKHVPLILESLLKKREESRYSNLIYTAVILICILGLRLFFMQVIDASYYKSEADGNRIRHLPVQAARGVIYDRNGIVLAGSKSSYSITIPVDRQGIQIKDEELKKISDLVHVSVDDLKKRIEDYKSNFGAIYLVNNVGVDVATQIEERKDEFPGIEIEIAPIRIYPFKSAGAQILGYVGEAGNEDRDKNGNPYKSSAIIGRAGLEQKYNQYLEGKNGVKKVEVDAAGHPVRYITGEEVVSGQNIRLTIDAKLQKAAEDAVEAQVKELNGMGVSPTGASVIAVDPNTGAVLAMVSWPTYDPNMFSRGIKSSEWNDIINNKNHPLQDRAVSSMYAPGSIFKVITAATALESKVMMPDEKIYDNGKHWIIDKRNAEGEAFGWIDFYDAMAKSDNVYFYEMGRRTGIDRLSKMAGEFGLGKKTGIDLDGESEGNVASEEYKLKVFHQDWYLGETFDASIGQSYTLTTPIQMAMVYSAIANGGVRYKPYVVSRIDNLDGTPMKIFAPVSLGSIPVSKTNLGYISEALRKVMTKEGTGGFIFNNYPIPIAGKSGTAETNGGENGWFIAYAPFDKPEIVVVAFFEHSGFGSQSAAPVVKKMMDAYFHIGDYAKNKKKDYKIDTGGN</sequence>
<evidence type="ECO:0000256" key="14">
    <source>
        <dbReference type="SAM" id="Phobius"/>
    </source>
</evidence>
<comment type="caution">
    <text evidence="17">The sequence shown here is derived from an EMBL/GenBank/DDBJ whole genome shotgun (WGS) entry which is preliminary data.</text>
</comment>
<gene>
    <name evidence="17" type="ORF">HMPREF9083_0180</name>
</gene>
<keyword evidence="4" id="KW-1003">Cell membrane</keyword>
<dbReference type="SUPFAM" id="SSF56601">
    <property type="entry name" value="beta-lactamase/transpeptidase-like"/>
    <property type="match status" value="1"/>
</dbReference>
<dbReference type="RefSeq" id="WP_007555488.1">
    <property type="nucleotide sequence ID" value="NZ_GL878519.1"/>
</dbReference>
<dbReference type="NCBIfam" id="TIGR03423">
    <property type="entry name" value="pbp2_mrdA"/>
    <property type="match status" value="1"/>
</dbReference>
<evidence type="ECO:0000313" key="18">
    <source>
        <dbReference type="Proteomes" id="UP000003503"/>
    </source>
</evidence>
<reference evidence="17 18" key="1">
    <citation type="submission" date="2011-02" db="EMBL/GenBank/DDBJ databases">
        <authorList>
            <person name="Muzny D."/>
            <person name="Qin X."/>
            <person name="Deng J."/>
            <person name="Jiang H."/>
            <person name="Liu Y."/>
            <person name="Qu J."/>
            <person name="Song X.-Z."/>
            <person name="Zhang L."/>
            <person name="Thornton R."/>
            <person name="Coyle M."/>
            <person name="Francisco L."/>
            <person name="Jackson L."/>
            <person name="Javaid M."/>
            <person name="Korchina V."/>
            <person name="Kovar C."/>
            <person name="Mata R."/>
            <person name="Mathew T."/>
            <person name="Ngo R."/>
            <person name="Nguyen L."/>
            <person name="Nguyen N."/>
            <person name="Okwuonu G."/>
            <person name="Ongeri F."/>
            <person name="Pham C."/>
            <person name="Simmons D."/>
            <person name="Wilczek-Boney K."/>
            <person name="Hale W."/>
            <person name="Jakkamsetti A."/>
            <person name="Pham P."/>
            <person name="Ruth R."/>
            <person name="San Lucas F."/>
            <person name="Warren J."/>
            <person name="Zhang J."/>
            <person name="Zhao Z."/>
            <person name="Zhou C."/>
            <person name="Zhu D."/>
            <person name="Lee S."/>
            <person name="Bess C."/>
            <person name="Blankenburg K."/>
            <person name="Forbes L."/>
            <person name="Fu Q."/>
            <person name="Gubbala S."/>
            <person name="Hirani K."/>
            <person name="Jayaseelan J.C."/>
            <person name="Lara F."/>
            <person name="Munidasa M."/>
            <person name="Palculict T."/>
            <person name="Patil S."/>
            <person name="Pu L.-L."/>
            <person name="Saada N."/>
            <person name="Tang L."/>
            <person name="Weissenberger G."/>
            <person name="Zhu Y."/>
            <person name="Hemphill L."/>
            <person name="Shang Y."/>
            <person name="Youmans B."/>
            <person name="Ayvaz T."/>
            <person name="Ross M."/>
            <person name="Santibanez J."/>
            <person name="Aqrawi P."/>
            <person name="Gross S."/>
            <person name="Joshi V."/>
            <person name="Fowler G."/>
            <person name="Nazareth L."/>
            <person name="Reid J."/>
            <person name="Worley K."/>
            <person name="Petrosino J."/>
            <person name="Highlander S."/>
            <person name="Gibbs R."/>
        </authorList>
    </citation>
    <scope>NUCLEOTIDE SEQUENCE [LARGE SCALE GENOMIC DNA]</scope>
    <source>
        <strain evidence="17 18">DSM 19965</strain>
    </source>
</reference>
<evidence type="ECO:0000256" key="10">
    <source>
        <dbReference type="ARBA" id="ARBA00022984"/>
    </source>
</evidence>
<evidence type="ECO:0000256" key="3">
    <source>
        <dbReference type="ARBA" id="ARBA00007171"/>
    </source>
</evidence>
<dbReference type="Gene3D" id="3.90.1310.10">
    <property type="entry name" value="Penicillin-binding protein 2a (Domain 2)"/>
    <property type="match status" value="1"/>
</dbReference>
<evidence type="ECO:0000256" key="2">
    <source>
        <dbReference type="ARBA" id="ARBA00004236"/>
    </source>
</evidence>
<dbReference type="GO" id="GO:0071972">
    <property type="term" value="F:peptidoglycan L,D-transpeptidase activity"/>
    <property type="evidence" value="ECO:0007669"/>
    <property type="project" value="TreeGrafter"/>
</dbReference>
<feature type="domain" description="Penicillin-binding protein transpeptidase" evidence="15">
    <location>
        <begin position="280"/>
        <end position="598"/>
    </location>
</feature>
<dbReference type="PANTHER" id="PTHR30627:SF2">
    <property type="entry name" value="PEPTIDOGLYCAN D,D-TRANSPEPTIDASE MRDA"/>
    <property type="match status" value="1"/>
</dbReference>
<dbReference type="InterPro" id="IPR012338">
    <property type="entry name" value="Beta-lactam/transpept-like"/>
</dbReference>
<dbReference type="GO" id="GO:0008658">
    <property type="term" value="F:penicillin binding"/>
    <property type="evidence" value="ECO:0007669"/>
    <property type="project" value="InterPro"/>
</dbReference>